<dbReference type="GO" id="GO:0046718">
    <property type="term" value="P:symbiont entry into host cell"/>
    <property type="evidence" value="ECO:0007669"/>
    <property type="project" value="InterPro"/>
</dbReference>
<evidence type="ECO:0000313" key="7">
    <source>
        <dbReference type="Proteomes" id="UP000236598"/>
    </source>
</evidence>
<keyword evidence="2" id="KW-0945">Host-virus interaction</keyword>
<feature type="compositionally biased region" description="Polar residues" evidence="3">
    <location>
        <begin position="414"/>
        <end position="436"/>
    </location>
</feature>
<name>A0A2K3TWG9_ECOLX</name>
<dbReference type="InterPro" id="IPR005068">
    <property type="entry name" value="Phage_lambda_Stf-r2"/>
</dbReference>
<dbReference type="Pfam" id="PF07484">
    <property type="entry name" value="Collar"/>
    <property type="match status" value="1"/>
</dbReference>
<dbReference type="SUPFAM" id="SSF88874">
    <property type="entry name" value="Receptor-binding domain of short tail fibre protein gp12"/>
    <property type="match status" value="1"/>
</dbReference>
<dbReference type="AlphaFoldDB" id="A0A2K3TWG9"/>
<feature type="domain" description="Phage tail fibre protein N-terminal" evidence="5">
    <location>
        <begin position="1"/>
        <end position="150"/>
    </location>
</feature>
<dbReference type="InterPro" id="IPR037053">
    <property type="entry name" value="Phage_tail_collar_dom_sf"/>
</dbReference>
<dbReference type="RefSeq" id="WP_103253381.1">
    <property type="nucleotide sequence ID" value="NZ_CAXUAK010000001.1"/>
</dbReference>
<dbReference type="Pfam" id="PF03406">
    <property type="entry name" value="Phage_fiber_2"/>
    <property type="match status" value="4"/>
</dbReference>
<protein>
    <submittedName>
        <fullName evidence="6">Phage tail protein</fullName>
    </submittedName>
</protein>
<sequence length="553" mass="58211">MSATYFTLLTTTGESALATATAQGSPLHLTQMAVGDGNGNLPTPETGQTRLINERRRAPLNTLSIDPNNPNQIIAEQVLPEDVGGWWIREIGLYDEHDRLIAVGNCPPTYKPQLIEGSGRTQIIRMVLIVSHTENVELKIDPAVVLATRQYVDESLTCHVQSRNHPDATLTAKGFTQLSSATNSISETLAATPKAVKAAYDLANGKYTALDATTSRKGIVQLSSSIDSISETLAATPKAVKAAYDMANGKYTAQDATTARKGIVQLSSAIDSTSETLAATPKAVKAAYDMANGKYTAQDATTARKGIVQLSSAIDSTSETLAATPKAVKAAVDKALAAETCPVGTPIPWSSDAIPSGYALMVGQSFNKTAYPKLAIAYPSGVIPDMRGWTIKGKPASGRSILSQEQDGVKSHSHTASATNTDLGTKTASSTDLGTKNTSAFDYGTKSTASAGAHNHDSGWGEASGGRHGYFDSTRNNQGSADTDWDNYKFRTSTDGVHTHTVAIGAHTHSLTIGAHNHAIALGSHSHTITVNAAGNTENTVKNIAFNYIVRLA</sequence>
<dbReference type="Gene3D" id="3.90.1340.10">
    <property type="entry name" value="Phage tail collar domain"/>
    <property type="match status" value="1"/>
</dbReference>
<evidence type="ECO:0000259" key="5">
    <source>
        <dbReference type="Pfam" id="PF12571"/>
    </source>
</evidence>
<organism evidence="6 7">
    <name type="scientific">Escherichia coli</name>
    <dbReference type="NCBI Taxonomy" id="562"/>
    <lineage>
        <taxon>Bacteria</taxon>
        <taxon>Pseudomonadati</taxon>
        <taxon>Pseudomonadota</taxon>
        <taxon>Gammaproteobacteria</taxon>
        <taxon>Enterobacterales</taxon>
        <taxon>Enterobacteriaceae</taxon>
        <taxon>Escherichia</taxon>
    </lineage>
</organism>
<reference evidence="6 7" key="1">
    <citation type="submission" date="2018-01" db="EMBL/GenBank/DDBJ databases">
        <title>Draft Genomic Sequencing Of Potential Extraintestinal Pathogenic Escherichia coli B8S18 Isolated From Retail Chicken Skin.</title>
        <authorList>
            <person name="Xu A."/>
            <person name="Tilman S."/>
            <person name="Wisser-Parker K."/>
            <person name="Sheen S."/>
            <person name="Sommers C."/>
        </authorList>
    </citation>
    <scope>NUCLEOTIDE SEQUENCE [LARGE SCALE GENOMIC DNA]</scope>
    <source>
        <strain evidence="6 7">B8S18Com</strain>
    </source>
</reference>
<dbReference type="InterPro" id="IPR022225">
    <property type="entry name" value="Phage_tail_fibre_N"/>
</dbReference>
<dbReference type="GO" id="GO:0019062">
    <property type="term" value="P:virion attachment to host cell"/>
    <property type="evidence" value="ECO:0007669"/>
    <property type="project" value="InterPro"/>
</dbReference>
<feature type="domain" description="Phage tail collar" evidence="4">
    <location>
        <begin position="344"/>
        <end position="391"/>
    </location>
</feature>
<evidence type="ECO:0000256" key="3">
    <source>
        <dbReference type="SAM" id="MobiDB-lite"/>
    </source>
</evidence>
<dbReference type="Pfam" id="PF12571">
    <property type="entry name" value="Phage_tail_fib"/>
    <property type="match status" value="1"/>
</dbReference>
<dbReference type="InterPro" id="IPR051934">
    <property type="entry name" value="Phage_Tail_Fiber_Structural"/>
</dbReference>
<dbReference type="InterPro" id="IPR011083">
    <property type="entry name" value="Phage_tail_collar_dom"/>
</dbReference>
<dbReference type="PANTHER" id="PTHR35191:SF1">
    <property type="entry name" value="PROPHAGE SIDE TAIL FIBER PROTEIN HOMOLOG STFQ-RELATED"/>
    <property type="match status" value="1"/>
</dbReference>
<gene>
    <name evidence="6" type="ORF">C2M16_06165</name>
</gene>
<evidence type="ECO:0000256" key="1">
    <source>
        <dbReference type="ARBA" id="ARBA00004328"/>
    </source>
</evidence>
<comment type="subcellular location">
    <subcellularLocation>
        <location evidence="1">Virion</location>
    </subcellularLocation>
</comment>
<accession>A0A2K3TWG9</accession>
<evidence type="ECO:0000256" key="2">
    <source>
        <dbReference type="ARBA" id="ARBA00022581"/>
    </source>
</evidence>
<proteinExistence type="predicted"/>
<feature type="region of interest" description="Disordered" evidence="3">
    <location>
        <begin position="394"/>
        <end position="436"/>
    </location>
</feature>
<evidence type="ECO:0000259" key="4">
    <source>
        <dbReference type="Pfam" id="PF07484"/>
    </source>
</evidence>
<dbReference type="Proteomes" id="UP000236598">
    <property type="component" value="Unassembled WGS sequence"/>
</dbReference>
<dbReference type="EMBL" id="PPHQ01000004">
    <property type="protein sequence ID" value="PNY68620.1"/>
    <property type="molecule type" value="Genomic_DNA"/>
</dbReference>
<dbReference type="PANTHER" id="PTHR35191">
    <property type="entry name" value="PROPHAGE SIDE TAIL FIBER PROTEIN HOMOLOG STFQ-RELATED"/>
    <property type="match status" value="1"/>
</dbReference>
<comment type="caution">
    <text evidence="6">The sequence shown here is derived from an EMBL/GenBank/DDBJ whole genome shotgun (WGS) entry which is preliminary data.</text>
</comment>
<evidence type="ECO:0000313" key="6">
    <source>
        <dbReference type="EMBL" id="PNY68620.1"/>
    </source>
</evidence>